<protein>
    <recommendedName>
        <fullName evidence="2">histidine kinase</fullName>
        <ecNumber evidence="2">2.7.13.3</ecNumber>
    </recommendedName>
</protein>
<keyword evidence="3" id="KW-0597">Phosphoprotein</keyword>
<dbReference type="SUPFAM" id="SSF55874">
    <property type="entry name" value="ATPase domain of HSP90 chaperone/DNA topoisomerase II/histidine kinase"/>
    <property type="match status" value="1"/>
</dbReference>
<keyword evidence="11" id="KW-0472">Membrane</keyword>
<dbReference type="SMART" id="SM00387">
    <property type="entry name" value="HATPase_c"/>
    <property type="match status" value="1"/>
</dbReference>
<keyword evidence="11" id="KW-1133">Transmembrane helix</keyword>
<keyword evidence="6" id="KW-0418">Kinase</keyword>
<keyword evidence="5" id="KW-0547">Nucleotide-binding</keyword>
<dbReference type="InterPro" id="IPR055558">
    <property type="entry name" value="DUF7134"/>
</dbReference>
<feature type="transmembrane region" description="Helical" evidence="11">
    <location>
        <begin position="16"/>
        <end position="37"/>
    </location>
</feature>
<evidence type="ECO:0000256" key="10">
    <source>
        <dbReference type="SAM" id="MobiDB-lite"/>
    </source>
</evidence>
<proteinExistence type="predicted"/>
<evidence type="ECO:0000256" key="4">
    <source>
        <dbReference type="ARBA" id="ARBA00022679"/>
    </source>
</evidence>
<feature type="transmembrane region" description="Helical" evidence="11">
    <location>
        <begin position="141"/>
        <end position="161"/>
    </location>
</feature>
<evidence type="ECO:0000313" key="14">
    <source>
        <dbReference type="Proteomes" id="UP000239895"/>
    </source>
</evidence>
<sequence>MGWSARVSTWFERHRFIVDATGTAFFALFVAGTAAAWDGSGTRTVPVTLWSLATIAPLAWRRTHPVASAVAVYAVALAHLLTGHPLLLPGDIAVLAALWAVTVYGPGWAHVTAIISTIVGSFLIGPVVALQAQSTALLSQLVGVSMFCAVIGLAVWALALVRRQRRVTLDALRDRAERLELERDQQTQIATAAERARIAREMHDIVAHSLSIIVAQADGGRYAAANDPGAAVRSLGVISETGRAALADMRRLLGVLREDDGASGPSAAWQEGGGVTAGHGTRPTAPGQARRADGSATGDGAARAGDASAAPVLPGRGTSSGTAPLAPQPDDADLTTLVAQARDAGTRVSLVRVGVARRLPPGAGLTLHRVTQEALSNVRKHAGPDPRVTVVLRWEAESVTVEVSDDGRGAAAGDGEAGYGLLGMRERAAMFGGSVTAGPRPGGGWRVRFTMPVPAATPPTTSASAGPAASPAPPERLGTPDDKEPA</sequence>
<evidence type="ECO:0000256" key="5">
    <source>
        <dbReference type="ARBA" id="ARBA00022741"/>
    </source>
</evidence>
<organism evidence="13 14">
    <name type="scientific">Isoptericola halotolerans</name>
    <dbReference type="NCBI Taxonomy" id="300560"/>
    <lineage>
        <taxon>Bacteria</taxon>
        <taxon>Bacillati</taxon>
        <taxon>Actinomycetota</taxon>
        <taxon>Actinomycetes</taxon>
        <taxon>Micrococcales</taxon>
        <taxon>Promicromonosporaceae</taxon>
        <taxon>Isoptericola</taxon>
    </lineage>
</organism>
<feature type="coiled-coil region" evidence="9">
    <location>
        <begin position="162"/>
        <end position="196"/>
    </location>
</feature>
<feature type="compositionally biased region" description="Low complexity" evidence="10">
    <location>
        <begin position="458"/>
        <end position="469"/>
    </location>
</feature>
<feature type="region of interest" description="Disordered" evidence="10">
    <location>
        <begin position="447"/>
        <end position="486"/>
    </location>
</feature>
<dbReference type="EC" id="2.7.13.3" evidence="2"/>
<comment type="caution">
    <text evidence="13">The sequence shown here is derived from an EMBL/GenBank/DDBJ whole genome shotgun (WGS) entry which is preliminary data.</text>
</comment>
<dbReference type="Gene3D" id="3.30.565.10">
    <property type="entry name" value="Histidine kinase-like ATPase, C-terminal domain"/>
    <property type="match status" value="1"/>
</dbReference>
<evidence type="ECO:0000259" key="12">
    <source>
        <dbReference type="SMART" id="SM00387"/>
    </source>
</evidence>
<gene>
    <name evidence="13" type="ORF">BCL65_106191</name>
</gene>
<dbReference type="InterPro" id="IPR003594">
    <property type="entry name" value="HATPase_dom"/>
</dbReference>
<evidence type="ECO:0000256" key="6">
    <source>
        <dbReference type="ARBA" id="ARBA00022777"/>
    </source>
</evidence>
<keyword evidence="14" id="KW-1185">Reference proteome</keyword>
<dbReference type="PANTHER" id="PTHR24421">
    <property type="entry name" value="NITRATE/NITRITE SENSOR PROTEIN NARX-RELATED"/>
    <property type="match status" value="1"/>
</dbReference>
<evidence type="ECO:0000256" key="9">
    <source>
        <dbReference type="SAM" id="Coils"/>
    </source>
</evidence>
<evidence type="ECO:0000256" key="8">
    <source>
        <dbReference type="ARBA" id="ARBA00023012"/>
    </source>
</evidence>
<dbReference type="EMBL" id="PVTX01000006">
    <property type="protein sequence ID" value="PRZ06516.1"/>
    <property type="molecule type" value="Genomic_DNA"/>
</dbReference>
<keyword evidence="7" id="KW-0067">ATP-binding</keyword>
<feature type="region of interest" description="Disordered" evidence="10">
    <location>
        <begin position="260"/>
        <end position="330"/>
    </location>
</feature>
<comment type="catalytic activity">
    <reaction evidence="1">
        <text>ATP + protein L-histidine = ADP + protein N-phospho-L-histidine.</text>
        <dbReference type="EC" id="2.7.13.3"/>
    </reaction>
</comment>
<keyword evidence="11" id="KW-0812">Transmembrane</keyword>
<dbReference type="Pfam" id="PF07730">
    <property type="entry name" value="HisKA_3"/>
    <property type="match status" value="1"/>
</dbReference>
<keyword evidence="8" id="KW-0902">Two-component regulatory system</keyword>
<dbReference type="Proteomes" id="UP000239895">
    <property type="component" value="Unassembled WGS sequence"/>
</dbReference>
<reference evidence="13 14" key="1">
    <citation type="submission" date="2018-03" db="EMBL/GenBank/DDBJ databases">
        <title>Comparative analysis of microorganisms from saline springs in Andes Mountain Range, Colombia.</title>
        <authorList>
            <person name="Rubin E."/>
        </authorList>
    </citation>
    <scope>NUCLEOTIDE SEQUENCE [LARGE SCALE GENOMIC DNA]</scope>
    <source>
        <strain evidence="13 14">CG 23</strain>
    </source>
</reference>
<dbReference type="InterPro" id="IPR036890">
    <property type="entry name" value="HATPase_C_sf"/>
</dbReference>
<name>A0ABX5EGF2_9MICO</name>
<dbReference type="Gene3D" id="1.20.5.1930">
    <property type="match status" value="1"/>
</dbReference>
<dbReference type="InterPro" id="IPR050482">
    <property type="entry name" value="Sensor_HK_TwoCompSys"/>
</dbReference>
<keyword evidence="4" id="KW-0808">Transferase</keyword>
<feature type="transmembrane region" description="Helical" evidence="11">
    <location>
        <begin position="107"/>
        <end position="129"/>
    </location>
</feature>
<dbReference type="Pfam" id="PF23539">
    <property type="entry name" value="DUF7134"/>
    <property type="match status" value="1"/>
</dbReference>
<evidence type="ECO:0000256" key="3">
    <source>
        <dbReference type="ARBA" id="ARBA00022553"/>
    </source>
</evidence>
<feature type="domain" description="Histidine kinase/HSP90-like ATPase" evidence="12">
    <location>
        <begin position="362"/>
        <end position="455"/>
    </location>
</feature>
<evidence type="ECO:0000313" key="13">
    <source>
        <dbReference type="EMBL" id="PRZ06516.1"/>
    </source>
</evidence>
<dbReference type="Pfam" id="PF02518">
    <property type="entry name" value="HATPase_c"/>
    <property type="match status" value="1"/>
</dbReference>
<evidence type="ECO:0000256" key="7">
    <source>
        <dbReference type="ARBA" id="ARBA00022840"/>
    </source>
</evidence>
<accession>A0ABX5EGF2</accession>
<dbReference type="CDD" id="cd16917">
    <property type="entry name" value="HATPase_UhpB-NarQ-NarX-like"/>
    <property type="match status" value="1"/>
</dbReference>
<feature type="compositionally biased region" description="Low complexity" evidence="10">
    <location>
        <begin position="294"/>
        <end position="310"/>
    </location>
</feature>
<evidence type="ECO:0000256" key="11">
    <source>
        <dbReference type="SAM" id="Phobius"/>
    </source>
</evidence>
<keyword evidence="9" id="KW-0175">Coiled coil</keyword>
<evidence type="ECO:0000256" key="1">
    <source>
        <dbReference type="ARBA" id="ARBA00000085"/>
    </source>
</evidence>
<dbReference type="InterPro" id="IPR011712">
    <property type="entry name" value="Sig_transdc_His_kin_sub3_dim/P"/>
</dbReference>
<dbReference type="PANTHER" id="PTHR24421:SF10">
    <property type="entry name" value="NITRATE_NITRITE SENSOR PROTEIN NARQ"/>
    <property type="match status" value="1"/>
</dbReference>
<feature type="transmembrane region" description="Helical" evidence="11">
    <location>
        <begin position="72"/>
        <end position="101"/>
    </location>
</feature>
<evidence type="ECO:0000256" key="2">
    <source>
        <dbReference type="ARBA" id="ARBA00012438"/>
    </source>
</evidence>
<dbReference type="RefSeq" id="WP_106267753.1">
    <property type="nucleotide sequence ID" value="NZ_PVTX01000006.1"/>
</dbReference>